<feature type="region of interest" description="Disordered" evidence="1">
    <location>
        <begin position="31"/>
        <end position="52"/>
    </location>
</feature>
<evidence type="ECO:0000256" key="1">
    <source>
        <dbReference type="SAM" id="MobiDB-lite"/>
    </source>
</evidence>
<dbReference type="Pfam" id="PF22936">
    <property type="entry name" value="Pol_BBD"/>
    <property type="match status" value="1"/>
</dbReference>
<name>A0ABR2NEE1_9ROSI</name>
<keyword evidence="4" id="KW-1185">Reference proteome</keyword>
<sequence>MMALKYREGMSTTDHGIITLDLAKSGVLNEEVRRRSQGSTSQSEKGHTKNYFFKLKRENKGGGDKHNRNDEGKSEHAVVTLEDLLVICDENLVNLACDETSWMGNAILVSVTGMRDVSLVSNNGTRLTLKDFRHASNIRLNLISVGKLDDEGFCNTFSDGQWKLTEGSLVVARGKKSSNLYLMQASTSRDTMNVMA</sequence>
<evidence type="ECO:0000259" key="2">
    <source>
        <dbReference type="Pfam" id="PF22936"/>
    </source>
</evidence>
<evidence type="ECO:0000313" key="3">
    <source>
        <dbReference type="EMBL" id="KAK8974516.1"/>
    </source>
</evidence>
<dbReference type="InterPro" id="IPR054722">
    <property type="entry name" value="PolX-like_BBD"/>
</dbReference>
<proteinExistence type="predicted"/>
<gene>
    <name evidence="3" type="ORF">V6N11_034226</name>
</gene>
<reference evidence="3 4" key="1">
    <citation type="journal article" date="2024" name="G3 (Bethesda)">
        <title>Genome assembly of Hibiscus sabdariffa L. provides insights into metabolisms of medicinal natural products.</title>
        <authorList>
            <person name="Kim T."/>
        </authorList>
    </citation>
    <scope>NUCLEOTIDE SEQUENCE [LARGE SCALE GENOMIC DNA]</scope>
    <source>
        <strain evidence="3">TK-2024</strain>
        <tissue evidence="3">Old leaves</tissue>
    </source>
</reference>
<dbReference type="Proteomes" id="UP001396334">
    <property type="component" value="Unassembled WGS sequence"/>
</dbReference>
<dbReference type="EMBL" id="JBBPBN010000165">
    <property type="protein sequence ID" value="KAK8974516.1"/>
    <property type="molecule type" value="Genomic_DNA"/>
</dbReference>
<comment type="caution">
    <text evidence="3">The sequence shown here is derived from an EMBL/GenBank/DDBJ whole genome shotgun (WGS) entry which is preliminary data.</text>
</comment>
<organism evidence="3 4">
    <name type="scientific">Hibiscus sabdariffa</name>
    <name type="common">roselle</name>
    <dbReference type="NCBI Taxonomy" id="183260"/>
    <lineage>
        <taxon>Eukaryota</taxon>
        <taxon>Viridiplantae</taxon>
        <taxon>Streptophyta</taxon>
        <taxon>Embryophyta</taxon>
        <taxon>Tracheophyta</taxon>
        <taxon>Spermatophyta</taxon>
        <taxon>Magnoliopsida</taxon>
        <taxon>eudicotyledons</taxon>
        <taxon>Gunneridae</taxon>
        <taxon>Pentapetalae</taxon>
        <taxon>rosids</taxon>
        <taxon>malvids</taxon>
        <taxon>Malvales</taxon>
        <taxon>Malvaceae</taxon>
        <taxon>Malvoideae</taxon>
        <taxon>Hibiscus</taxon>
    </lineage>
</organism>
<protein>
    <recommendedName>
        <fullName evidence="2">Retrovirus-related Pol polyprotein from transposon TNT 1-94-like beta-barrel domain-containing protein</fullName>
    </recommendedName>
</protein>
<feature type="domain" description="Retrovirus-related Pol polyprotein from transposon TNT 1-94-like beta-barrel" evidence="2">
    <location>
        <begin position="99"/>
        <end position="153"/>
    </location>
</feature>
<accession>A0ABR2NEE1</accession>
<evidence type="ECO:0000313" key="4">
    <source>
        <dbReference type="Proteomes" id="UP001396334"/>
    </source>
</evidence>